<evidence type="ECO:0000313" key="1">
    <source>
        <dbReference type="EMBL" id="CDO56013.1"/>
    </source>
</evidence>
<comment type="caution">
    <text evidence="1">The sequence shown here is derived from an EMBL/GenBank/DDBJ whole genome shotgun (WGS) entry which is preliminary data.</text>
</comment>
<proteinExistence type="predicted"/>
<protein>
    <submittedName>
        <fullName evidence="1">Similar to Bradyrhizobium sp. 3-oxoadipate enol-lactonase [Bradyrhizobium sp. ORS 278]</fullName>
    </submittedName>
</protein>
<dbReference type="Proteomes" id="UP000242525">
    <property type="component" value="Unassembled WGS sequence"/>
</dbReference>
<name>A0A0J9XGI0_GEOCN</name>
<organism evidence="1 2">
    <name type="scientific">Geotrichum candidum</name>
    <name type="common">Oospora lactis</name>
    <name type="synonym">Dipodascus geotrichum</name>
    <dbReference type="NCBI Taxonomy" id="1173061"/>
    <lineage>
        <taxon>Eukaryota</taxon>
        <taxon>Fungi</taxon>
        <taxon>Dikarya</taxon>
        <taxon>Ascomycota</taxon>
        <taxon>Saccharomycotina</taxon>
        <taxon>Dipodascomycetes</taxon>
        <taxon>Dipodascales</taxon>
        <taxon>Dipodascaceae</taxon>
        <taxon>Geotrichum</taxon>
    </lineage>
</organism>
<dbReference type="InterPro" id="IPR032675">
    <property type="entry name" value="LRR_dom_sf"/>
</dbReference>
<dbReference type="EMBL" id="CCBN010000013">
    <property type="protein sequence ID" value="CDO56013.1"/>
    <property type="molecule type" value="Genomic_DNA"/>
</dbReference>
<dbReference type="SUPFAM" id="SSF52047">
    <property type="entry name" value="RNI-like"/>
    <property type="match status" value="1"/>
</dbReference>
<dbReference type="Gene3D" id="3.80.10.10">
    <property type="entry name" value="Ribonuclease Inhibitor"/>
    <property type="match status" value="1"/>
</dbReference>
<sequence length="388" mass="43684">MLPEHALEEHALEHPGTSLPQDIISPAINPNITTTNAVDKFLTTLLEKAPSARALASLETLEFGPRYFFERPESLKALRMLSRAKVPNLKQIQVNLGCDRYKVSKGAKNELRKSTIELMNQAMFVIHEMLYRCKAELAIQSCYPMNFESTFSSAVICESLRELGLTFYDSVQSHSELATALSKCVNLKILNIKTYNGQMDGRLPVLHYYQGPLRGLKKLEQLGIASGSILNNYHPIHLPPNLKTLSLTITPYYGPNPLLWSRILGREFSCLESFYFAHSFAQEEFSDISIEEIQVSTLQKISLARTPVSLELFTRILKANPKLRAVEIKPDIEFIKATLENCPNLKLISGGKNVALPSAEVLRENLTQEQLQKYASVIKRNIPTKHLS</sequence>
<evidence type="ECO:0000313" key="2">
    <source>
        <dbReference type="Proteomes" id="UP000242525"/>
    </source>
</evidence>
<dbReference type="AlphaFoldDB" id="A0A0J9XGI0"/>
<accession>A0A0J9XGI0</accession>
<keyword evidence="2" id="KW-1185">Reference proteome</keyword>
<gene>
    <name evidence="1" type="ORF">BN980_GECA13s01572g</name>
</gene>
<reference evidence="1" key="1">
    <citation type="submission" date="2014-03" db="EMBL/GenBank/DDBJ databases">
        <authorList>
            <person name="Casaregola S."/>
        </authorList>
    </citation>
    <scope>NUCLEOTIDE SEQUENCE [LARGE SCALE GENOMIC DNA]</scope>
    <source>
        <strain evidence="1">CLIB 918</strain>
    </source>
</reference>